<dbReference type="STRING" id="388950.GCA_001611675_02083"/>
<dbReference type="Pfam" id="PF04134">
    <property type="entry name" value="DCC1-like"/>
    <property type="match status" value="1"/>
</dbReference>
<organism evidence="1 2">
    <name type="scientific">Pontibacter akesuensis</name>
    <dbReference type="NCBI Taxonomy" id="388950"/>
    <lineage>
        <taxon>Bacteria</taxon>
        <taxon>Pseudomonadati</taxon>
        <taxon>Bacteroidota</taxon>
        <taxon>Cytophagia</taxon>
        <taxon>Cytophagales</taxon>
        <taxon>Hymenobacteraceae</taxon>
        <taxon>Pontibacter</taxon>
    </lineage>
</organism>
<evidence type="ECO:0000313" key="1">
    <source>
        <dbReference type="EMBL" id="SFU85794.1"/>
    </source>
</evidence>
<proteinExistence type="predicted"/>
<dbReference type="EMBL" id="FPCA01000003">
    <property type="protein sequence ID" value="SFU85794.1"/>
    <property type="molecule type" value="Genomic_DNA"/>
</dbReference>
<dbReference type="Proteomes" id="UP000182491">
    <property type="component" value="Unassembled WGS sequence"/>
</dbReference>
<sequence length="134" mass="15685">MTDKTPHLTAAPAKPIVVYDGDCSFCKFWISRWQRLTKDQVTYVPFQEVPEEFYGISRKQFRKSVYLITRYGQRLRGAEAVAVLLKISGYSGTWNWLYHHLPLADKIAERSYRLVADNRNSFYKLTKLLLFAKS</sequence>
<protein>
    <submittedName>
        <fullName evidence="1">Predicted thiol-disulfide oxidoreductase YuxK, DCC family</fullName>
    </submittedName>
</protein>
<dbReference type="AlphaFoldDB" id="A0A1I7JKS6"/>
<evidence type="ECO:0000313" key="2">
    <source>
        <dbReference type="Proteomes" id="UP000182491"/>
    </source>
</evidence>
<name>A0A1I7JKS6_9BACT</name>
<dbReference type="RefSeq" id="WP_068838062.1">
    <property type="nucleotide sequence ID" value="NZ_BMXC01000003.1"/>
</dbReference>
<dbReference type="InterPro" id="IPR007263">
    <property type="entry name" value="DCC1-like"/>
</dbReference>
<gene>
    <name evidence="1" type="ORF">SAMN04487941_2982</name>
</gene>
<reference evidence="2" key="1">
    <citation type="submission" date="2016-10" db="EMBL/GenBank/DDBJ databases">
        <authorList>
            <person name="Varghese N."/>
        </authorList>
    </citation>
    <scope>NUCLEOTIDE SEQUENCE [LARGE SCALE GENOMIC DNA]</scope>
    <source>
        <strain evidence="2">DSM 18820</strain>
    </source>
</reference>
<accession>A0A1I7JKS6</accession>
<dbReference type="GO" id="GO:0015035">
    <property type="term" value="F:protein-disulfide reductase activity"/>
    <property type="evidence" value="ECO:0007669"/>
    <property type="project" value="InterPro"/>
</dbReference>
<keyword evidence="2" id="KW-1185">Reference proteome</keyword>